<organism evidence="1 2">
    <name type="scientific">Vibrio inusitatus NBRC 102082</name>
    <dbReference type="NCBI Taxonomy" id="1219070"/>
    <lineage>
        <taxon>Bacteria</taxon>
        <taxon>Pseudomonadati</taxon>
        <taxon>Pseudomonadota</taxon>
        <taxon>Gammaproteobacteria</taxon>
        <taxon>Vibrionales</taxon>
        <taxon>Vibrionaceae</taxon>
        <taxon>Vibrio</taxon>
    </lineage>
</organism>
<accession>A0A4Y3HSQ8</accession>
<name>A0A4Y3HSQ8_9VIBR</name>
<evidence type="ECO:0000313" key="1">
    <source>
        <dbReference type="EMBL" id="GEA49792.1"/>
    </source>
</evidence>
<dbReference type="EMBL" id="BJLF01000002">
    <property type="protein sequence ID" value="GEA49792.1"/>
    <property type="molecule type" value="Genomic_DNA"/>
</dbReference>
<gene>
    <name evidence="1" type="ORF">VIN01S_05960</name>
</gene>
<proteinExistence type="predicted"/>
<sequence length="62" mass="7639">MKESRFKDESFVINEDNFTQDLEWMKRREYTTEMLESVDKMKPSQVRVFKLSHAEHQLMRVK</sequence>
<reference evidence="1 2" key="1">
    <citation type="submission" date="2019-06" db="EMBL/GenBank/DDBJ databases">
        <title>Whole genome shotgun sequence of Vibrio inusitatus NBRC 102082.</title>
        <authorList>
            <person name="Hosoyama A."/>
            <person name="Uohara A."/>
            <person name="Ohji S."/>
            <person name="Ichikawa N."/>
        </authorList>
    </citation>
    <scope>NUCLEOTIDE SEQUENCE [LARGE SCALE GENOMIC DNA]</scope>
    <source>
        <strain evidence="1 2">NBRC 102082</strain>
    </source>
</reference>
<dbReference type="AlphaFoldDB" id="A0A4Y3HSQ8"/>
<keyword evidence="2" id="KW-1185">Reference proteome</keyword>
<dbReference type="Proteomes" id="UP000318717">
    <property type="component" value="Unassembled WGS sequence"/>
</dbReference>
<protein>
    <submittedName>
        <fullName evidence="1">Uncharacterized protein</fullName>
    </submittedName>
</protein>
<evidence type="ECO:0000313" key="2">
    <source>
        <dbReference type="Proteomes" id="UP000318717"/>
    </source>
</evidence>
<comment type="caution">
    <text evidence="1">The sequence shown here is derived from an EMBL/GenBank/DDBJ whole genome shotgun (WGS) entry which is preliminary data.</text>
</comment>